<sequence length="97" mass="10883">MLGRLPDENAINDLIQRADKSSSDNSNMVGEKSNYGDGTGLSADDDEEEEVRLTINNALANTKPEDSFNLRDRKNTQKRIAPFPFILVPLTRPFILF</sequence>
<evidence type="ECO:0000256" key="1">
    <source>
        <dbReference type="SAM" id="MobiDB-lite"/>
    </source>
</evidence>
<evidence type="ECO:0000313" key="2">
    <source>
        <dbReference type="EMBL" id="EFX70044.1"/>
    </source>
</evidence>
<dbReference type="AlphaFoldDB" id="E9HDZ5"/>
<dbReference type="InParanoid" id="E9HDZ5"/>
<proteinExistence type="predicted"/>
<organism evidence="2 3">
    <name type="scientific">Daphnia pulex</name>
    <name type="common">Water flea</name>
    <dbReference type="NCBI Taxonomy" id="6669"/>
    <lineage>
        <taxon>Eukaryota</taxon>
        <taxon>Metazoa</taxon>
        <taxon>Ecdysozoa</taxon>
        <taxon>Arthropoda</taxon>
        <taxon>Crustacea</taxon>
        <taxon>Branchiopoda</taxon>
        <taxon>Diplostraca</taxon>
        <taxon>Cladocera</taxon>
        <taxon>Anomopoda</taxon>
        <taxon>Daphniidae</taxon>
        <taxon>Daphnia</taxon>
    </lineage>
</organism>
<accession>E9HDZ5</accession>
<evidence type="ECO:0000313" key="3">
    <source>
        <dbReference type="Proteomes" id="UP000000305"/>
    </source>
</evidence>
<dbReference type="OrthoDB" id="6356298at2759"/>
<dbReference type="EMBL" id="GL732626">
    <property type="protein sequence ID" value="EFX70044.1"/>
    <property type="molecule type" value="Genomic_DNA"/>
</dbReference>
<protein>
    <submittedName>
        <fullName evidence="2">Uncharacterized protein</fullName>
    </submittedName>
</protein>
<dbReference type="HOGENOM" id="CLU_2348759_0_0_1"/>
<feature type="region of interest" description="Disordered" evidence="1">
    <location>
        <begin position="16"/>
        <end position="48"/>
    </location>
</feature>
<reference evidence="2 3" key="1">
    <citation type="journal article" date="2011" name="Science">
        <title>The ecoresponsive genome of Daphnia pulex.</title>
        <authorList>
            <person name="Colbourne J.K."/>
            <person name="Pfrender M.E."/>
            <person name="Gilbert D."/>
            <person name="Thomas W.K."/>
            <person name="Tucker A."/>
            <person name="Oakley T.H."/>
            <person name="Tokishita S."/>
            <person name="Aerts A."/>
            <person name="Arnold G.J."/>
            <person name="Basu M.K."/>
            <person name="Bauer D.J."/>
            <person name="Caceres C.E."/>
            <person name="Carmel L."/>
            <person name="Casola C."/>
            <person name="Choi J.H."/>
            <person name="Detter J.C."/>
            <person name="Dong Q."/>
            <person name="Dusheyko S."/>
            <person name="Eads B.D."/>
            <person name="Frohlich T."/>
            <person name="Geiler-Samerotte K.A."/>
            <person name="Gerlach D."/>
            <person name="Hatcher P."/>
            <person name="Jogdeo S."/>
            <person name="Krijgsveld J."/>
            <person name="Kriventseva E.V."/>
            <person name="Kultz D."/>
            <person name="Laforsch C."/>
            <person name="Lindquist E."/>
            <person name="Lopez J."/>
            <person name="Manak J.R."/>
            <person name="Muller J."/>
            <person name="Pangilinan J."/>
            <person name="Patwardhan R.P."/>
            <person name="Pitluck S."/>
            <person name="Pritham E.J."/>
            <person name="Rechtsteiner A."/>
            <person name="Rho M."/>
            <person name="Rogozin I.B."/>
            <person name="Sakarya O."/>
            <person name="Salamov A."/>
            <person name="Schaack S."/>
            <person name="Shapiro H."/>
            <person name="Shiga Y."/>
            <person name="Skalitzky C."/>
            <person name="Smith Z."/>
            <person name="Souvorov A."/>
            <person name="Sung W."/>
            <person name="Tang Z."/>
            <person name="Tsuchiya D."/>
            <person name="Tu H."/>
            <person name="Vos H."/>
            <person name="Wang M."/>
            <person name="Wolf Y.I."/>
            <person name="Yamagata H."/>
            <person name="Yamada T."/>
            <person name="Ye Y."/>
            <person name="Shaw J.R."/>
            <person name="Andrews J."/>
            <person name="Crease T.J."/>
            <person name="Tang H."/>
            <person name="Lucas S.M."/>
            <person name="Robertson H.M."/>
            <person name="Bork P."/>
            <person name="Koonin E.V."/>
            <person name="Zdobnov E.M."/>
            <person name="Grigoriev I.V."/>
            <person name="Lynch M."/>
            <person name="Boore J.L."/>
        </authorList>
    </citation>
    <scope>NUCLEOTIDE SEQUENCE [LARGE SCALE GENOMIC DNA]</scope>
</reference>
<gene>
    <name evidence="2" type="ORF">DAPPUDRAFT_257654</name>
</gene>
<dbReference type="Proteomes" id="UP000000305">
    <property type="component" value="Unassembled WGS sequence"/>
</dbReference>
<keyword evidence="3" id="KW-1185">Reference proteome</keyword>
<dbReference type="KEGG" id="dpx:DAPPUDRAFT_257654"/>
<name>E9HDZ5_DAPPU</name>